<dbReference type="Pfam" id="PF00072">
    <property type="entry name" value="Response_reg"/>
    <property type="match status" value="1"/>
</dbReference>
<dbReference type="PROSITE" id="PS50883">
    <property type="entry name" value="EAL"/>
    <property type="match status" value="1"/>
</dbReference>
<evidence type="ECO:0000256" key="1">
    <source>
        <dbReference type="PROSITE-ProRule" id="PRU00169"/>
    </source>
</evidence>
<evidence type="ECO:0000259" key="5">
    <source>
        <dbReference type="PROSITE" id="PS50887"/>
    </source>
</evidence>
<dbReference type="InterPro" id="IPR043128">
    <property type="entry name" value="Rev_trsase/Diguanyl_cyclase"/>
</dbReference>
<feature type="domain" description="Response regulatory" evidence="2">
    <location>
        <begin position="7"/>
        <end position="124"/>
    </location>
</feature>
<name>H1PXJ4_9FUSO</name>
<dbReference type="GO" id="GO:0000160">
    <property type="term" value="P:phosphorelay signal transduction system"/>
    <property type="evidence" value="ECO:0007669"/>
    <property type="project" value="InterPro"/>
</dbReference>
<dbReference type="BioCyc" id="FSP457404-HMP:GTSQ-3181-MONOMER"/>
<dbReference type="InterPro" id="IPR001633">
    <property type="entry name" value="EAL_dom"/>
</dbReference>
<dbReference type="SUPFAM" id="SSF55073">
    <property type="entry name" value="Nucleotide cyclase"/>
    <property type="match status" value="2"/>
</dbReference>
<dbReference type="Gene3D" id="3.30.450.20">
    <property type="entry name" value="PAS domain"/>
    <property type="match status" value="1"/>
</dbReference>
<feature type="domain" description="GGDEF" evidence="5">
    <location>
        <begin position="164"/>
        <end position="290"/>
    </location>
</feature>
<comment type="caution">
    <text evidence="6">The sequence shown here is derived from an EMBL/GenBank/DDBJ whole genome shotgun (WGS) entry which is preliminary data.</text>
</comment>
<feature type="domain" description="EAL" evidence="4">
    <location>
        <begin position="299"/>
        <end position="553"/>
    </location>
</feature>
<dbReference type="SMART" id="SM00448">
    <property type="entry name" value="REC"/>
    <property type="match status" value="1"/>
</dbReference>
<dbReference type="SUPFAM" id="SSF55785">
    <property type="entry name" value="PYP-like sensor domain (PAS domain)"/>
    <property type="match status" value="1"/>
</dbReference>
<dbReference type="SUPFAM" id="SSF52172">
    <property type="entry name" value="CheY-like"/>
    <property type="match status" value="1"/>
</dbReference>
<dbReference type="Gene3D" id="3.30.70.270">
    <property type="match status" value="2"/>
</dbReference>
<dbReference type="EMBL" id="AGWJ02000027">
    <property type="protein sequence ID" value="EHO78032.1"/>
    <property type="molecule type" value="Genomic_DNA"/>
</dbReference>
<sequence>MMQRKKIVLIVDDNYMNRLILKNILDSEYRVLQAENGEEALEILRKEKDKISAVLLDIVMPVMDGYAFLSEKLKDEELVHIPVIVTTQYEDESSEVEALSRGASDFLTKPYRPAIILHRLANIIKIRESSSFINKIEKDSLTGIYNKDFFYFKCTNFFKDIPQKNYYIIFVNIERFKLVNDIYGSKVGDALLKYIADIIKDEIGEHGICGRSEADHFLICITDALNIKELLDNISKRVSEFNENMNIIIRCGIYQVRNKNISIELMCDRAIIAASMVKNKYNIKYAYYDDSIRKKLLQEQIMINDMRPSLAEKRFKVYYQPKYDFKTEKIVGVEALVRWDHPQLGMISPGIFIEIFEKSGFITEIDHFVWEEACKKLKEWKEKQYDNLSISVNVSRINLYNNNLPEILIDMLKKYNISPHSLHLEITESAYTENSEQIIEGVKRLKKIGFIIEMDDFGTGYSSLNMLSKLPIDILKLDMSFVHSIEKDKNSKIMLKVIMNLAKELNLVVVAEGVETEKQVDTLKGMGCQYAQGYYYSPPVSEEKLDQMFIEDKAIISSGKIEDLLNLDDKELVKVVGSEEIDLNIKNMIFDLKYHSQHDPLTGLLNRREMKSRVNKLLENGDVEGTFIIIDVDNFKKINDVQGHVKGDEILKKIAESLRKSFLEIDDISRIGGDEFVVFALGDISKEKLEEKMNKFFELIKDAEITCSAGVCKTSHRDDYDSLYYNADMALISAKISGKNKYKIFTEGMQKYSPINHLKNVEWMLDQIFDMVFISDAETSEIMYINQPACEKFGKKREECLGEKCHTLMWHSPTPCGRCSKISNCKNGFYNEETELNDGTPVQIKAKVVEWGGNKYKIHYLNKKI</sequence>
<dbReference type="CDD" id="cd01949">
    <property type="entry name" value="GGDEF"/>
    <property type="match status" value="2"/>
</dbReference>
<dbReference type="Pfam" id="PF13426">
    <property type="entry name" value="PAS_9"/>
    <property type="match status" value="1"/>
</dbReference>
<dbReference type="InterPro" id="IPR029787">
    <property type="entry name" value="Nucleotide_cyclase"/>
</dbReference>
<dbReference type="InterPro" id="IPR035919">
    <property type="entry name" value="EAL_sf"/>
</dbReference>
<dbReference type="SMART" id="SM00267">
    <property type="entry name" value="GGDEF"/>
    <property type="match status" value="2"/>
</dbReference>
<evidence type="ECO:0000259" key="2">
    <source>
        <dbReference type="PROSITE" id="PS50110"/>
    </source>
</evidence>
<feature type="modified residue" description="4-aspartylphosphate" evidence="1">
    <location>
        <position position="57"/>
    </location>
</feature>
<dbReference type="CDD" id="cd01948">
    <property type="entry name" value="EAL"/>
    <property type="match status" value="1"/>
</dbReference>
<dbReference type="HOGENOM" id="CLU_016300_0_0_0"/>
<feature type="domain" description="PAS" evidence="3">
    <location>
        <begin position="757"/>
        <end position="803"/>
    </location>
</feature>
<protein>
    <submittedName>
        <fullName evidence="6">Diguanylate cyclase (GGDEF) domain-containing protein</fullName>
    </submittedName>
</protein>
<dbReference type="InterPro" id="IPR001789">
    <property type="entry name" value="Sig_transdc_resp-reg_receiver"/>
</dbReference>
<dbReference type="PROSITE" id="PS50112">
    <property type="entry name" value="PAS"/>
    <property type="match status" value="1"/>
</dbReference>
<evidence type="ECO:0000259" key="3">
    <source>
        <dbReference type="PROSITE" id="PS50112"/>
    </source>
</evidence>
<dbReference type="InterPro" id="IPR035965">
    <property type="entry name" value="PAS-like_dom_sf"/>
</dbReference>
<dbReference type="PROSITE" id="PS50887">
    <property type="entry name" value="GGDEF"/>
    <property type="match status" value="2"/>
</dbReference>
<dbReference type="SMART" id="SM00052">
    <property type="entry name" value="EAL"/>
    <property type="match status" value="1"/>
</dbReference>
<dbReference type="InterPro" id="IPR050706">
    <property type="entry name" value="Cyclic-di-GMP_PDE-like"/>
</dbReference>
<dbReference type="SUPFAM" id="SSF141868">
    <property type="entry name" value="EAL domain-like"/>
    <property type="match status" value="1"/>
</dbReference>
<evidence type="ECO:0000313" key="7">
    <source>
        <dbReference type="Proteomes" id="UP000003233"/>
    </source>
</evidence>
<dbReference type="NCBIfam" id="TIGR00254">
    <property type="entry name" value="GGDEF"/>
    <property type="match status" value="2"/>
</dbReference>
<evidence type="ECO:0000313" key="6">
    <source>
        <dbReference type="EMBL" id="EHO78032.1"/>
    </source>
</evidence>
<dbReference type="InterPro" id="IPR000160">
    <property type="entry name" value="GGDEF_dom"/>
</dbReference>
<dbReference type="InterPro" id="IPR000014">
    <property type="entry name" value="PAS"/>
</dbReference>
<proteinExistence type="predicted"/>
<dbReference type="PANTHER" id="PTHR33121">
    <property type="entry name" value="CYCLIC DI-GMP PHOSPHODIESTERASE PDEF"/>
    <property type="match status" value="1"/>
</dbReference>
<feature type="domain" description="GGDEF" evidence="5">
    <location>
        <begin position="623"/>
        <end position="747"/>
    </location>
</feature>
<gene>
    <name evidence="6" type="ORF">HMPREF0402_03137</name>
</gene>
<evidence type="ECO:0000259" key="4">
    <source>
        <dbReference type="PROSITE" id="PS50883"/>
    </source>
</evidence>
<dbReference type="PROSITE" id="PS50110">
    <property type="entry name" value="RESPONSE_REGULATORY"/>
    <property type="match status" value="1"/>
</dbReference>
<dbReference type="Gene3D" id="3.40.50.2300">
    <property type="match status" value="1"/>
</dbReference>
<organism evidence="6 7">
    <name type="scientific">Fusobacterium ulcerans 12-1B</name>
    <dbReference type="NCBI Taxonomy" id="457404"/>
    <lineage>
        <taxon>Bacteria</taxon>
        <taxon>Fusobacteriati</taxon>
        <taxon>Fusobacteriota</taxon>
        <taxon>Fusobacteriia</taxon>
        <taxon>Fusobacteriales</taxon>
        <taxon>Fusobacteriaceae</taxon>
        <taxon>Fusobacterium</taxon>
    </lineage>
</organism>
<keyword evidence="7" id="KW-1185">Reference proteome</keyword>
<dbReference type="PATRIC" id="fig|457404.5.peg.2974"/>
<dbReference type="Pfam" id="PF00990">
    <property type="entry name" value="GGDEF"/>
    <property type="match status" value="2"/>
</dbReference>
<dbReference type="AlphaFoldDB" id="H1PXJ4"/>
<dbReference type="InterPro" id="IPR011006">
    <property type="entry name" value="CheY-like_superfamily"/>
</dbReference>
<dbReference type="Pfam" id="PF00563">
    <property type="entry name" value="EAL"/>
    <property type="match status" value="1"/>
</dbReference>
<keyword evidence="1" id="KW-0597">Phosphoprotein</keyword>
<dbReference type="Proteomes" id="UP000003233">
    <property type="component" value="Unassembled WGS sequence"/>
</dbReference>
<dbReference type="PANTHER" id="PTHR33121:SF71">
    <property type="entry name" value="OXYGEN SENSOR PROTEIN DOSP"/>
    <property type="match status" value="1"/>
</dbReference>
<reference evidence="6 7" key="1">
    <citation type="submission" date="2012-07" db="EMBL/GenBank/DDBJ databases">
        <title>The Genome Sequence of Fusobacterium ulcerans 12_1B.</title>
        <authorList>
            <consortium name="The Broad Institute Genome Sequencing Platform"/>
            <person name="Earl A."/>
            <person name="Ward D."/>
            <person name="Feldgarden M."/>
            <person name="Gevers D."/>
            <person name="Strauss J."/>
            <person name="Ambrose C.E."/>
            <person name="Allen-Vercoe E."/>
            <person name="Walker B."/>
            <person name="Young S.K."/>
            <person name="Zeng Q."/>
            <person name="Gargeya S."/>
            <person name="Fitzgerald M."/>
            <person name="Haas B."/>
            <person name="Abouelleil A."/>
            <person name="Alvarado L."/>
            <person name="Arachchi H.M."/>
            <person name="Berlin A.M."/>
            <person name="Chapman S.B."/>
            <person name="Goldberg J."/>
            <person name="Griggs A."/>
            <person name="Gujja S."/>
            <person name="Hansen M."/>
            <person name="Howarth C."/>
            <person name="Imamovic A."/>
            <person name="Larimer J."/>
            <person name="McCowen C."/>
            <person name="Montmayeur A."/>
            <person name="Murphy C."/>
            <person name="Neiman D."/>
            <person name="Pearson M."/>
            <person name="Priest M."/>
            <person name="Roberts A."/>
            <person name="Saif S."/>
            <person name="Shea T."/>
            <person name="Sisk P."/>
            <person name="Sykes S."/>
            <person name="Wortman J."/>
            <person name="Nusbaum C."/>
            <person name="Birren B."/>
        </authorList>
    </citation>
    <scope>NUCLEOTIDE SEQUENCE [LARGE SCALE GENOMIC DNA]</scope>
    <source>
        <strain evidence="6 7">12_1B</strain>
    </source>
</reference>
<dbReference type="Gene3D" id="3.20.20.450">
    <property type="entry name" value="EAL domain"/>
    <property type="match status" value="1"/>
</dbReference>
<dbReference type="GO" id="GO:0071111">
    <property type="term" value="F:cyclic-guanylate-specific phosphodiesterase activity"/>
    <property type="evidence" value="ECO:0007669"/>
    <property type="project" value="InterPro"/>
</dbReference>
<accession>H1PXJ4</accession>